<keyword evidence="1" id="KW-0472">Membrane</keyword>
<keyword evidence="1" id="KW-0812">Transmembrane</keyword>
<dbReference type="Pfam" id="PF13239">
    <property type="entry name" value="2TM"/>
    <property type="match status" value="1"/>
</dbReference>
<keyword evidence="4" id="KW-1185">Reference proteome</keyword>
<evidence type="ECO:0000313" key="4">
    <source>
        <dbReference type="Proteomes" id="UP000310314"/>
    </source>
</evidence>
<gene>
    <name evidence="3" type="ORF">FEE95_10215</name>
</gene>
<organism evidence="3 4">
    <name type="scientific">Maribacter algarum</name>
    <name type="common">ex Zhang et al. 2020</name>
    <dbReference type="NCBI Taxonomy" id="2578118"/>
    <lineage>
        <taxon>Bacteria</taxon>
        <taxon>Pseudomonadati</taxon>
        <taxon>Bacteroidota</taxon>
        <taxon>Flavobacteriia</taxon>
        <taxon>Flavobacteriales</taxon>
        <taxon>Flavobacteriaceae</taxon>
        <taxon>Maribacter</taxon>
    </lineage>
</organism>
<accession>A0A5S3QH53</accession>
<sequence>MNYLENNEIRYRRAKERIEAIKGFYMNLFAYCIVIPFLAFLNYNTTTFPWVLFPMLGWGMGLLGQGLSAFGFNPLWNKNWEERKIQELMNDNNF</sequence>
<dbReference type="OrthoDB" id="8965954at2"/>
<comment type="caution">
    <text evidence="3">The sequence shown here is derived from an EMBL/GenBank/DDBJ whole genome shotgun (WGS) entry which is preliminary data.</text>
</comment>
<feature type="transmembrane region" description="Helical" evidence="1">
    <location>
        <begin position="21"/>
        <end position="43"/>
    </location>
</feature>
<feature type="domain" description="2TM" evidence="2">
    <location>
        <begin position="12"/>
        <end position="90"/>
    </location>
</feature>
<dbReference type="AlphaFoldDB" id="A0A5S3QH53"/>
<feature type="transmembrane region" description="Helical" evidence="1">
    <location>
        <begin position="55"/>
        <end position="76"/>
    </location>
</feature>
<keyword evidence="1" id="KW-1133">Transmembrane helix</keyword>
<reference evidence="3 4" key="1">
    <citation type="submission" date="2019-05" db="EMBL/GenBank/DDBJ databases">
        <authorList>
            <person name="Zhang J.-Y."/>
            <person name="Feg X."/>
            <person name="Du Z.-J."/>
        </authorList>
    </citation>
    <scope>NUCLEOTIDE SEQUENCE [LARGE SCALE GENOMIC DNA]</scope>
    <source>
        <strain evidence="3 4">RZ26</strain>
    </source>
</reference>
<dbReference type="RefSeq" id="WP_138657849.1">
    <property type="nucleotide sequence ID" value="NZ_VATY01000002.1"/>
</dbReference>
<evidence type="ECO:0000259" key="2">
    <source>
        <dbReference type="Pfam" id="PF13239"/>
    </source>
</evidence>
<dbReference type="EMBL" id="VATY01000002">
    <property type="protein sequence ID" value="TMM56865.1"/>
    <property type="molecule type" value="Genomic_DNA"/>
</dbReference>
<protein>
    <submittedName>
        <fullName evidence="3">2TM domain-containing protein</fullName>
    </submittedName>
</protein>
<dbReference type="Proteomes" id="UP000310314">
    <property type="component" value="Unassembled WGS sequence"/>
</dbReference>
<evidence type="ECO:0000313" key="3">
    <source>
        <dbReference type="EMBL" id="TMM56865.1"/>
    </source>
</evidence>
<proteinExistence type="predicted"/>
<dbReference type="InterPro" id="IPR025698">
    <property type="entry name" value="2TM_dom"/>
</dbReference>
<name>A0A5S3QH53_9FLAO</name>
<evidence type="ECO:0000256" key="1">
    <source>
        <dbReference type="SAM" id="Phobius"/>
    </source>
</evidence>